<dbReference type="RefSeq" id="WP_354185752.1">
    <property type="nucleotide sequence ID" value="NZ_JBEPLT010000003.1"/>
</dbReference>
<organism evidence="1 2">
    <name type="scientific">Bartonella japonica</name>
    <dbReference type="NCBI Taxonomy" id="357761"/>
    <lineage>
        <taxon>Bacteria</taxon>
        <taxon>Pseudomonadati</taxon>
        <taxon>Pseudomonadota</taxon>
        <taxon>Alphaproteobacteria</taxon>
        <taxon>Hyphomicrobiales</taxon>
        <taxon>Bartonellaceae</taxon>
        <taxon>Bartonella</taxon>
    </lineage>
</organism>
<evidence type="ECO:0000313" key="1">
    <source>
        <dbReference type="EMBL" id="MET3559851.1"/>
    </source>
</evidence>
<evidence type="ECO:0000313" key="2">
    <source>
        <dbReference type="Proteomes" id="UP001549112"/>
    </source>
</evidence>
<keyword evidence="2" id="KW-1185">Reference proteome</keyword>
<sequence length="108" mass="12015">MKIKGKIFLSLIMTILMIGPSISGPYIQEGYIVSVQVDMQTQYCTLEVTDKSSPNKQIGTWYCNNIPGRALLDLAKIAALLDRPVEVVLKDSNQTMKEVLGITLKQNQ</sequence>
<accession>A0ABV2FMV9</accession>
<name>A0ABV2FMV9_9HYPH</name>
<proteinExistence type="predicted"/>
<protein>
    <submittedName>
        <fullName evidence="1">Uncharacterized protein</fullName>
    </submittedName>
</protein>
<reference evidence="1 2" key="1">
    <citation type="submission" date="2024-06" db="EMBL/GenBank/DDBJ databases">
        <title>Genomic Encyclopedia of Type Strains, Phase IV (KMG-IV): sequencing the most valuable type-strain genomes for metagenomic binning, comparative biology and taxonomic classification.</title>
        <authorList>
            <person name="Goeker M."/>
        </authorList>
    </citation>
    <scope>NUCLEOTIDE SEQUENCE [LARGE SCALE GENOMIC DNA]</scope>
    <source>
        <strain evidence="1 2">DSM 23650</strain>
    </source>
</reference>
<dbReference type="Proteomes" id="UP001549112">
    <property type="component" value="Unassembled WGS sequence"/>
</dbReference>
<dbReference type="EMBL" id="JBEPLT010000003">
    <property type="protein sequence ID" value="MET3559851.1"/>
    <property type="molecule type" value="Genomic_DNA"/>
</dbReference>
<comment type="caution">
    <text evidence="1">The sequence shown here is derived from an EMBL/GenBank/DDBJ whole genome shotgun (WGS) entry which is preliminary data.</text>
</comment>
<gene>
    <name evidence="1" type="ORF">ABID39_000529</name>
</gene>